<keyword evidence="6" id="KW-0223">Dioxygenase</keyword>
<dbReference type="Pfam" id="PF03060">
    <property type="entry name" value="NMO"/>
    <property type="match status" value="1"/>
</dbReference>
<sequence length="326" mass="34939">MKNRVLEVLGISYPIIEGGMAFIGDGKLAAAVSNSGGFGQVAAAGHGAKEFERQIEVAASLTDKPFGVNIPIGRMTIDHPYFHIIKAHKRKIKAVSLGAGDPRPFISALKEWGLKVMTVGGTVKHAIHAERYGADLFICEGFEAGGRNSPYELTLFSLLPQVAKAVQLPIAAAGGISNAQGVLAALALGAEGVQIGTRFIASHESPAHMEYKTKLVEAKDMDTIVLERSIGRVNRVIRTNIADEILELEKETPSFEQLYPHINGLRNKAAAIDGNLNEGWLHSGQSAGLIDSVESVQDIIEDIVNGLTINEQKVSAFISELENVIE</sequence>
<dbReference type="SUPFAM" id="SSF51412">
    <property type="entry name" value="Inosine monophosphate dehydrogenase (IMPDH)"/>
    <property type="match status" value="1"/>
</dbReference>
<dbReference type="GO" id="GO:0018580">
    <property type="term" value="F:nitronate monooxygenase activity"/>
    <property type="evidence" value="ECO:0007669"/>
    <property type="project" value="InterPro"/>
</dbReference>
<comment type="caution">
    <text evidence="6">The sequence shown here is derived from an EMBL/GenBank/DDBJ whole genome shotgun (WGS) entry which is preliminary data.</text>
</comment>
<dbReference type="RefSeq" id="WP_076765116.1">
    <property type="nucleotide sequence ID" value="NZ_MSFI01000011.1"/>
</dbReference>
<protein>
    <recommendedName>
        <fullName evidence="2">Probable nitronate monooxygenase</fullName>
    </recommendedName>
</protein>
<dbReference type="InterPro" id="IPR013785">
    <property type="entry name" value="Aldolase_TIM"/>
</dbReference>
<keyword evidence="3" id="KW-0285">Flavoprotein</keyword>
<dbReference type="PANTHER" id="PTHR32332:SF20">
    <property type="entry name" value="2-NITROPROPANE DIOXYGENASE-LIKE PROTEIN"/>
    <property type="match status" value="1"/>
</dbReference>
<organism evidence="6 7">
    <name type="scientific">Domibacillus epiphyticus</name>
    <dbReference type="NCBI Taxonomy" id="1714355"/>
    <lineage>
        <taxon>Bacteria</taxon>
        <taxon>Bacillati</taxon>
        <taxon>Bacillota</taxon>
        <taxon>Bacilli</taxon>
        <taxon>Bacillales</taxon>
        <taxon>Bacillaceae</taxon>
        <taxon>Domibacillus</taxon>
    </lineage>
</organism>
<evidence type="ECO:0000256" key="2">
    <source>
        <dbReference type="ARBA" id="ARBA00013457"/>
    </source>
</evidence>
<comment type="function">
    <text evidence="1">Nitronate monooxygenase that uses molecular oxygen to catalyze the oxidative denitrification of alkyl nitronates. Acts on propionate 3-nitronate (P3N), the presumed physiological substrate. Probably functions in the detoxification of P3N, a metabolic poison produced by plants and fungi as a defense mechanism.</text>
</comment>
<dbReference type="PANTHER" id="PTHR32332">
    <property type="entry name" value="2-NITROPROPANE DIOXYGENASE"/>
    <property type="match status" value="1"/>
</dbReference>
<reference evidence="6 7" key="1">
    <citation type="submission" date="2016-12" db="EMBL/GenBank/DDBJ databases">
        <title>Domibacillus sp. SAB 38T whole genome sequencing.</title>
        <authorList>
            <person name="Verma A."/>
            <person name="Ojha A.K."/>
            <person name="Krishnamurthi S."/>
        </authorList>
    </citation>
    <scope>NUCLEOTIDE SEQUENCE [LARGE SCALE GENOMIC DNA]</scope>
    <source>
        <strain evidence="6 7">SAB 38</strain>
    </source>
</reference>
<dbReference type="Proteomes" id="UP000188613">
    <property type="component" value="Unassembled WGS sequence"/>
</dbReference>
<dbReference type="InterPro" id="IPR004136">
    <property type="entry name" value="NMO"/>
</dbReference>
<proteinExistence type="predicted"/>
<dbReference type="OrthoDB" id="9778912at2"/>
<evidence type="ECO:0000256" key="1">
    <source>
        <dbReference type="ARBA" id="ARBA00003535"/>
    </source>
</evidence>
<dbReference type="STRING" id="1714355.BTO28_08190"/>
<evidence type="ECO:0000256" key="3">
    <source>
        <dbReference type="ARBA" id="ARBA00022630"/>
    </source>
</evidence>
<evidence type="ECO:0000256" key="4">
    <source>
        <dbReference type="ARBA" id="ARBA00022643"/>
    </source>
</evidence>
<dbReference type="Gene3D" id="3.20.20.70">
    <property type="entry name" value="Aldolase class I"/>
    <property type="match status" value="1"/>
</dbReference>
<evidence type="ECO:0000256" key="5">
    <source>
        <dbReference type="ARBA" id="ARBA00023002"/>
    </source>
</evidence>
<dbReference type="AlphaFoldDB" id="A0A1V2A8F6"/>
<gene>
    <name evidence="6" type="ORF">BTO28_08190</name>
</gene>
<keyword evidence="7" id="KW-1185">Reference proteome</keyword>
<dbReference type="GO" id="GO:0051213">
    <property type="term" value="F:dioxygenase activity"/>
    <property type="evidence" value="ECO:0007669"/>
    <property type="project" value="UniProtKB-KW"/>
</dbReference>
<keyword evidence="4" id="KW-0288">FMN</keyword>
<evidence type="ECO:0000313" key="7">
    <source>
        <dbReference type="Proteomes" id="UP000188613"/>
    </source>
</evidence>
<accession>A0A1V2A8F6</accession>
<name>A0A1V2A8F6_9BACI</name>
<evidence type="ECO:0000313" key="6">
    <source>
        <dbReference type="EMBL" id="OMP67295.1"/>
    </source>
</evidence>
<keyword evidence="5" id="KW-0560">Oxidoreductase</keyword>
<dbReference type="CDD" id="cd04730">
    <property type="entry name" value="NPD_like"/>
    <property type="match status" value="1"/>
</dbReference>
<dbReference type="EMBL" id="MSFI01000011">
    <property type="protein sequence ID" value="OMP67295.1"/>
    <property type="molecule type" value="Genomic_DNA"/>
</dbReference>